<dbReference type="Gene3D" id="2.10.260.10">
    <property type="match status" value="1"/>
</dbReference>
<dbReference type="SUPFAM" id="SSF89447">
    <property type="entry name" value="AbrB/MazE/MraZ-like"/>
    <property type="match status" value="1"/>
</dbReference>
<evidence type="ECO:0000313" key="1">
    <source>
        <dbReference type="EMBL" id="QNO55397.1"/>
    </source>
</evidence>
<dbReference type="EMBL" id="MT631613">
    <property type="protein sequence ID" value="QNO55397.1"/>
    <property type="molecule type" value="Genomic_DNA"/>
</dbReference>
<dbReference type="AlphaFoldDB" id="A0A7G9Z563"/>
<sequence>MAIKMEAVEEIVKIGVKGQIILPEKIREKEGLQIWYLMKKLPIHIV</sequence>
<accession>A0A7G9Z563</accession>
<evidence type="ECO:0008006" key="2">
    <source>
        <dbReference type="Google" id="ProtNLM"/>
    </source>
</evidence>
<dbReference type="InterPro" id="IPR037914">
    <property type="entry name" value="SpoVT-AbrB_sf"/>
</dbReference>
<protein>
    <recommendedName>
        <fullName evidence="2">SpoVT-AbrB domain-containing protein</fullName>
    </recommendedName>
</protein>
<gene>
    <name evidence="1" type="ORF">BNGNOALE_00023</name>
</gene>
<name>A0A7G9Z563_9EURY</name>
<reference evidence="1" key="1">
    <citation type="submission" date="2020-06" db="EMBL/GenBank/DDBJ databases">
        <title>Unique genomic features of the anaerobic methanotrophic archaea.</title>
        <authorList>
            <person name="Chadwick G.L."/>
            <person name="Skennerton C.T."/>
            <person name="Laso-Perez R."/>
            <person name="Leu A.O."/>
            <person name="Speth D.R."/>
            <person name="Yu H."/>
            <person name="Morgan-Lang C."/>
            <person name="Hatzenpichler R."/>
            <person name="Goudeau D."/>
            <person name="Malmstrom R."/>
            <person name="Brazelton W.J."/>
            <person name="Woyke T."/>
            <person name="Hallam S.J."/>
            <person name="Tyson G.W."/>
            <person name="Wegener G."/>
            <person name="Boetius A."/>
            <person name="Orphan V."/>
        </authorList>
    </citation>
    <scope>NUCLEOTIDE SEQUENCE</scope>
</reference>
<organism evidence="1">
    <name type="scientific">Candidatus Methanophaga sp. ANME-1 ERB7</name>
    <dbReference type="NCBI Taxonomy" id="2759913"/>
    <lineage>
        <taxon>Archaea</taxon>
        <taxon>Methanobacteriati</taxon>
        <taxon>Methanobacteriota</taxon>
        <taxon>Stenosarchaea group</taxon>
        <taxon>Methanomicrobia</taxon>
        <taxon>Candidatus Methanophagales</taxon>
        <taxon>Candidatus Methanophagaceae</taxon>
        <taxon>Candidatus Methanophaga</taxon>
    </lineage>
</organism>
<proteinExistence type="predicted"/>